<dbReference type="InterPro" id="IPR011251">
    <property type="entry name" value="Luciferase-like_dom"/>
</dbReference>
<evidence type="ECO:0000313" key="4">
    <source>
        <dbReference type="Proteomes" id="UP000471521"/>
    </source>
</evidence>
<dbReference type="NCBIfam" id="TIGR04024">
    <property type="entry name" value="F420_NP1902A"/>
    <property type="match status" value="1"/>
</dbReference>
<reference evidence="3 4" key="1">
    <citation type="submission" date="2019-12" db="EMBL/GenBank/DDBJ databases">
        <title>Isolation and characterization of three novel carbon monoxide-oxidizing members of Halobacteria from salione crusts and soils.</title>
        <authorList>
            <person name="Myers M.R."/>
            <person name="King G.M."/>
        </authorList>
    </citation>
    <scope>NUCLEOTIDE SEQUENCE [LARGE SCALE GENOMIC DNA]</scope>
    <source>
        <strain evidence="3 4">PCN9</strain>
    </source>
</reference>
<dbReference type="AlphaFoldDB" id="A0A6B0SKK4"/>
<dbReference type="SUPFAM" id="SSF51679">
    <property type="entry name" value="Bacterial luciferase-like"/>
    <property type="match status" value="1"/>
</dbReference>
<dbReference type="InterPro" id="IPR050564">
    <property type="entry name" value="F420-G6PD/mer"/>
</dbReference>
<dbReference type="PANTHER" id="PTHR43244:SF1">
    <property type="entry name" value="5,10-METHYLENETETRAHYDROMETHANOPTERIN REDUCTASE"/>
    <property type="match status" value="1"/>
</dbReference>
<dbReference type="InterPro" id="IPR036661">
    <property type="entry name" value="Luciferase-like_sf"/>
</dbReference>
<dbReference type="CDD" id="cd01097">
    <property type="entry name" value="Tetrahydromethanopterin_reductase"/>
    <property type="match status" value="1"/>
</dbReference>
<comment type="caution">
    <text evidence="3">The sequence shown here is derived from an EMBL/GenBank/DDBJ whole genome shotgun (WGS) entry which is preliminary data.</text>
</comment>
<evidence type="ECO:0000259" key="2">
    <source>
        <dbReference type="Pfam" id="PF00296"/>
    </source>
</evidence>
<dbReference type="InterPro" id="IPR023909">
    <property type="entry name" value="F420_NP1902A"/>
</dbReference>
<keyword evidence="1" id="KW-0560">Oxidoreductase</keyword>
<dbReference type="GO" id="GO:0016705">
    <property type="term" value="F:oxidoreductase activity, acting on paired donors, with incorporation or reduction of molecular oxygen"/>
    <property type="evidence" value="ECO:0007669"/>
    <property type="project" value="InterPro"/>
</dbReference>
<sequence length="333" mass="36107">MTDRTVHLPVAAQDSLDDVVGIGEHAEALGYHRAWFPETWGRDAVTALAALADATDDIGLGTSIVNTYSRSAALLGQTAATLQEHSGGRFRLGLGPSGPAVIEGWHGEEFDQPLRRTREYVEVVRRVLSGDQVDYDGDVVQTRGFRLRQTPPDPAPDIDVTGMGPKAVELAGRFADGWHGLMFTRDGFADRLDDLERGAELGNRDVDDVRTTFVLPCCALPDGDQARDLVRQHLAFYVGGMGTFYRDALARQGYEDTAETIYDAWQAGERERAIGAVGDDLLDALGAAGTPEEVRERVAEFEALDGLDAVAVSFPRAADRPVIDKTLEVVAPE</sequence>
<dbReference type="RefSeq" id="WP_325064130.1">
    <property type="nucleotide sequence ID" value="NZ_WUUU01000145.1"/>
</dbReference>
<proteinExistence type="predicted"/>
<gene>
    <name evidence="3" type="ORF">GRX66_14395</name>
</gene>
<name>A0A6B0SKK4_9EURY</name>
<evidence type="ECO:0000313" key="3">
    <source>
        <dbReference type="EMBL" id="MXR21737.1"/>
    </source>
</evidence>
<feature type="domain" description="Luciferase-like" evidence="2">
    <location>
        <begin position="10"/>
        <end position="303"/>
    </location>
</feature>
<protein>
    <submittedName>
        <fullName evidence="3">TIGR04024 family LLM class F420-dependent oxidoreductase</fullName>
    </submittedName>
</protein>
<dbReference type="EMBL" id="WUUU01000145">
    <property type="protein sequence ID" value="MXR21737.1"/>
    <property type="molecule type" value="Genomic_DNA"/>
</dbReference>
<organism evidence="3 4">
    <name type="scientific">Halobacterium bonnevillei</name>
    <dbReference type="NCBI Taxonomy" id="2692200"/>
    <lineage>
        <taxon>Archaea</taxon>
        <taxon>Methanobacteriati</taxon>
        <taxon>Methanobacteriota</taxon>
        <taxon>Stenosarchaea group</taxon>
        <taxon>Halobacteria</taxon>
        <taxon>Halobacteriales</taxon>
        <taxon>Halobacteriaceae</taxon>
        <taxon>Halobacterium</taxon>
    </lineage>
</organism>
<accession>A0A6B0SKK4</accession>
<dbReference type="Proteomes" id="UP000471521">
    <property type="component" value="Unassembled WGS sequence"/>
</dbReference>
<dbReference type="Pfam" id="PF00296">
    <property type="entry name" value="Bac_luciferase"/>
    <property type="match status" value="1"/>
</dbReference>
<dbReference type="PANTHER" id="PTHR43244">
    <property type="match status" value="1"/>
</dbReference>
<dbReference type="Gene3D" id="3.20.20.30">
    <property type="entry name" value="Luciferase-like domain"/>
    <property type="match status" value="1"/>
</dbReference>
<evidence type="ECO:0000256" key="1">
    <source>
        <dbReference type="ARBA" id="ARBA00023002"/>
    </source>
</evidence>
<keyword evidence="4" id="KW-1185">Reference proteome</keyword>